<sequence>MADALAANWLADIYRLSAQMPDPNFNRPPAKTSSGGETPPTDGEATLSTDVDCIVTALQRLESPLLDREVLCPTSDVLIKLANGNEIHYYLASSQILSLVSPVWRKGLDPDSPFKKKIIKYNGREITVLDLEDNDQESLAMILRCSHFQMDRIPSTLSFERLKRLAIVCDKYDCAKVFKPWFDGWLARWENDILTPGHEDWLFIAKVFESTNFVTELISLLIENSSSLSECGTYIKVKDVDVPVELIFNFVTNEIEIERERRIEISVSKLRNLLKGFFEDSRETAGWCSFEGCQSLVYGSFIRSIRKSGLWELLNGDQVWYGSLNELHKRFATITYTVTDGWPVTSLFVCISHKNNAPPGLVSSRHSCKFVTEKCRLLSTLTSLDNVL</sequence>
<evidence type="ECO:0008006" key="4">
    <source>
        <dbReference type="Google" id="ProtNLM"/>
    </source>
</evidence>
<reference evidence="2 3" key="1">
    <citation type="journal article" date="2013" name="PLoS Genet.">
        <title>Genomic mechanisms accounting for the adaptation to parasitism in nematode-trapping fungi.</title>
        <authorList>
            <person name="Meerupati T."/>
            <person name="Andersson K.M."/>
            <person name="Friman E."/>
            <person name="Kumar D."/>
            <person name="Tunlid A."/>
            <person name="Ahren D."/>
        </authorList>
    </citation>
    <scope>NUCLEOTIDE SEQUENCE [LARGE SCALE GENOMIC DNA]</scope>
    <source>
        <strain evidence="2 3">CBS 200.50</strain>
    </source>
</reference>
<dbReference type="AlphaFoldDB" id="S8AL17"/>
<dbReference type="Proteomes" id="UP000015100">
    <property type="component" value="Unassembled WGS sequence"/>
</dbReference>
<comment type="caution">
    <text evidence="2">The sequence shown here is derived from an EMBL/GenBank/DDBJ whole genome shotgun (WGS) entry which is preliminary data.</text>
</comment>
<reference evidence="3" key="2">
    <citation type="submission" date="2013-04" db="EMBL/GenBank/DDBJ databases">
        <title>Genomic mechanisms accounting for the adaptation to parasitism in nematode-trapping fungi.</title>
        <authorList>
            <person name="Ahren D.G."/>
        </authorList>
    </citation>
    <scope>NUCLEOTIDE SEQUENCE [LARGE SCALE GENOMIC DNA]</scope>
    <source>
        <strain evidence="3">CBS 200.50</strain>
    </source>
</reference>
<dbReference type="OMA" id="LARWEND"/>
<protein>
    <recommendedName>
        <fullName evidence="4">BTB domain-containing protein</fullName>
    </recommendedName>
</protein>
<organism evidence="2 3">
    <name type="scientific">Dactylellina haptotyla (strain CBS 200.50)</name>
    <name type="common">Nematode-trapping fungus</name>
    <name type="synonym">Monacrosporium haptotylum</name>
    <dbReference type="NCBI Taxonomy" id="1284197"/>
    <lineage>
        <taxon>Eukaryota</taxon>
        <taxon>Fungi</taxon>
        <taxon>Dikarya</taxon>
        <taxon>Ascomycota</taxon>
        <taxon>Pezizomycotina</taxon>
        <taxon>Orbiliomycetes</taxon>
        <taxon>Orbiliales</taxon>
        <taxon>Orbiliaceae</taxon>
        <taxon>Dactylellina</taxon>
    </lineage>
</organism>
<dbReference type="eggNOG" id="ENOG502STXW">
    <property type="taxonomic scope" value="Eukaryota"/>
</dbReference>
<keyword evidence="3" id="KW-1185">Reference proteome</keyword>
<dbReference type="EMBL" id="AQGS01000071">
    <property type="protein sequence ID" value="EPS43609.1"/>
    <property type="molecule type" value="Genomic_DNA"/>
</dbReference>
<evidence type="ECO:0000313" key="3">
    <source>
        <dbReference type="Proteomes" id="UP000015100"/>
    </source>
</evidence>
<proteinExistence type="predicted"/>
<dbReference type="HOGENOM" id="CLU_681558_0_0_1"/>
<gene>
    <name evidence="2" type="ORF">H072_2406</name>
</gene>
<accession>S8AL17</accession>
<evidence type="ECO:0000256" key="1">
    <source>
        <dbReference type="SAM" id="MobiDB-lite"/>
    </source>
</evidence>
<dbReference type="STRING" id="1284197.S8AL17"/>
<feature type="region of interest" description="Disordered" evidence="1">
    <location>
        <begin position="21"/>
        <end position="46"/>
    </location>
</feature>
<dbReference type="OrthoDB" id="5275938at2759"/>
<name>S8AL17_DACHA</name>
<evidence type="ECO:0000313" key="2">
    <source>
        <dbReference type="EMBL" id="EPS43609.1"/>
    </source>
</evidence>